<evidence type="ECO:0000313" key="3">
    <source>
        <dbReference type="EMBL" id="KAL3510907.1"/>
    </source>
</evidence>
<dbReference type="InterPro" id="IPR026960">
    <property type="entry name" value="RVT-Znf"/>
</dbReference>
<organism evidence="3 4">
    <name type="scientific">Cinchona calisaya</name>
    <dbReference type="NCBI Taxonomy" id="153742"/>
    <lineage>
        <taxon>Eukaryota</taxon>
        <taxon>Viridiplantae</taxon>
        <taxon>Streptophyta</taxon>
        <taxon>Embryophyta</taxon>
        <taxon>Tracheophyta</taxon>
        <taxon>Spermatophyta</taxon>
        <taxon>Magnoliopsida</taxon>
        <taxon>eudicotyledons</taxon>
        <taxon>Gunneridae</taxon>
        <taxon>Pentapetalae</taxon>
        <taxon>asterids</taxon>
        <taxon>lamiids</taxon>
        <taxon>Gentianales</taxon>
        <taxon>Rubiaceae</taxon>
        <taxon>Cinchonoideae</taxon>
        <taxon>Cinchoneae</taxon>
        <taxon>Cinchona</taxon>
    </lineage>
</organism>
<dbReference type="EMBL" id="JBJUIK010000012">
    <property type="protein sequence ID" value="KAL3510907.1"/>
    <property type="molecule type" value="Genomic_DNA"/>
</dbReference>
<feature type="domain" description="Reverse transcriptase zinc-binding" evidence="2">
    <location>
        <begin position="159"/>
        <end position="261"/>
    </location>
</feature>
<proteinExistence type="predicted"/>
<reference evidence="3 4" key="1">
    <citation type="submission" date="2024-11" db="EMBL/GenBank/DDBJ databases">
        <title>A near-complete genome assembly of Cinchona calisaya.</title>
        <authorList>
            <person name="Lian D.C."/>
            <person name="Zhao X.W."/>
            <person name="Wei L."/>
        </authorList>
    </citation>
    <scope>NUCLEOTIDE SEQUENCE [LARGE SCALE GENOMIC DNA]</scope>
    <source>
        <tissue evidence="3">Nenye</tissue>
    </source>
</reference>
<dbReference type="AlphaFoldDB" id="A0ABD2YXG5"/>
<keyword evidence="4" id="KW-1185">Reference proteome</keyword>
<name>A0ABD2YXG5_9GENT</name>
<sequence length="284" mass="33855">MFKVTRKIKDWSRVVEMERRTNFNSAKKIKELKQKISQLRREDIEDRGQHMRNLKQNLEDAYRGGKILESKVKGKRRNKIWRLLGTWCDTEEDMEQEICQYYSKLFESSCPTDFDEILDGIPTDFDGILDDRKRIEQIPLTLYNRKDRLYWKGTKDGEYSVKSAYAATKFRQGRRGHREDSRAREACSSRRNLGVWMSLWNMNIKHKLKHFIWICLNQVVPVNEVVFRRSEKDNSFCKCCEESIQTVEHCLFFCQHAKWIWRLVPAQWEGLNDLRGNFGVGGKV</sequence>
<evidence type="ECO:0000256" key="1">
    <source>
        <dbReference type="SAM" id="Coils"/>
    </source>
</evidence>
<comment type="caution">
    <text evidence="3">The sequence shown here is derived from an EMBL/GenBank/DDBJ whole genome shotgun (WGS) entry which is preliminary data.</text>
</comment>
<feature type="coiled-coil region" evidence="1">
    <location>
        <begin position="22"/>
        <end position="61"/>
    </location>
</feature>
<evidence type="ECO:0000259" key="2">
    <source>
        <dbReference type="Pfam" id="PF13966"/>
    </source>
</evidence>
<protein>
    <recommendedName>
        <fullName evidence="2">Reverse transcriptase zinc-binding domain-containing protein</fullName>
    </recommendedName>
</protein>
<accession>A0ABD2YXG5</accession>
<dbReference type="Pfam" id="PF13966">
    <property type="entry name" value="zf-RVT"/>
    <property type="match status" value="1"/>
</dbReference>
<gene>
    <name evidence="3" type="ORF">ACH5RR_030308</name>
</gene>
<keyword evidence="1" id="KW-0175">Coiled coil</keyword>
<dbReference type="Proteomes" id="UP001630127">
    <property type="component" value="Unassembled WGS sequence"/>
</dbReference>
<evidence type="ECO:0000313" key="4">
    <source>
        <dbReference type="Proteomes" id="UP001630127"/>
    </source>
</evidence>